<accession>A0A7C3MGT5</accession>
<proteinExistence type="predicted"/>
<reference evidence="2" key="1">
    <citation type="journal article" date="2020" name="mSystems">
        <title>Genome- and Community-Level Interaction Insights into Carbon Utilization and Element Cycling Functions of Hydrothermarchaeota in Hydrothermal Sediment.</title>
        <authorList>
            <person name="Zhou Z."/>
            <person name="Liu Y."/>
            <person name="Xu W."/>
            <person name="Pan J."/>
            <person name="Luo Z.H."/>
            <person name="Li M."/>
        </authorList>
    </citation>
    <scope>NUCLEOTIDE SEQUENCE [LARGE SCALE GENOMIC DNA]</scope>
    <source>
        <strain evidence="2">SpSt-81</strain>
    </source>
</reference>
<dbReference type="InterPro" id="IPR050855">
    <property type="entry name" value="NDM-1-like"/>
</dbReference>
<dbReference type="InterPro" id="IPR036866">
    <property type="entry name" value="RibonucZ/Hydroxyglut_hydro"/>
</dbReference>
<protein>
    <submittedName>
        <fullName evidence="2">MBL fold metallo-hydrolase</fullName>
    </submittedName>
</protein>
<feature type="domain" description="Metallo-beta-lactamase" evidence="1">
    <location>
        <begin position="23"/>
        <end position="186"/>
    </location>
</feature>
<dbReference type="PANTHER" id="PTHR42951:SF22">
    <property type="entry name" value="METALLO BETA-LACTAMASE SUPERFAMILY LIPOPROTEIN"/>
    <property type="match status" value="1"/>
</dbReference>
<keyword evidence="2" id="KW-0378">Hydrolase</keyword>
<dbReference type="SMART" id="SM00849">
    <property type="entry name" value="Lactamase_B"/>
    <property type="match status" value="1"/>
</dbReference>
<dbReference type="CDD" id="cd07712">
    <property type="entry name" value="MBLAC2-like_MBL-fold"/>
    <property type="match status" value="1"/>
</dbReference>
<dbReference type="AlphaFoldDB" id="A0A7C3MGT5"/>
<dbReference type="InterPro" id="IPR001279">
    <property type="entry name" value="Metallo-B-lactamas"/>
</dbReference>
<dbReference type="EMBL" id="DTIN01000008">
    <property type="protein sequence ID" value="HFX12710.1"/>
    <property type="molecule type" value="Genomic_DNA"/>
</dbReference>
<dbReference type="Gene3D" id="3.60.15.10">
    <property type="entry name" value="Ribonuclease Z/Hydroxyacylglutathione hydrolase-like"/>
    <property type="match status" value="1"/>
</dbReference>
<dbReference type="SUPFAM" id="SSF56281">
    <property type="entry name" value="Metallo-hydrolase/oxidoreductase"/>
    <property type="match status" value="1"/>
</dbReference>
<evidence type="ECO:0000259" key="1">
    <source>
        <dbReference type="SMART" id="SM00849"/>
    </source>
</evidence>
<sequence length="245" mass="28151">MEKNEYVSTLVEPKVWHISDYRNDSMYLIEGEKESVLFDTGMGEGDLRFFVENITKNPLKVIISHAHWDHIMQIDQFDEVYMNHKDFKILEIFGMNIKTDRIKDVKDGEILELGDRKLEVIEVPGHTPGSIVVLDKENKLLFSGDALGAGHTWLQLPGCLPLTSYLQSLYKLRERIDEFEKIYNGHLSQCNMTPYSSDYLLDLIKAVEKVVSGELKGEPYPYGNFGGFYVTYGKATLVYNPDNIR</sequence>
<comment type="caution">
    <text evidence="2">The sequence shown here is derived from an EMBL/GenBank/DDBJ whole genome shotgun (WGS) entry which is preliminary data.</text>
</comment>
<evidence type="ECO:0000313" key="2">
    <source>
        <dbReference type="EMBL" id="HFX12710.1"/>
    </source>
</evidence>
<gene>
    <name evidence="2" type="ORF">ENW00_00885</name>
</gene>
<name>A0A7C3MGT5_DICTH</name>
<dbReference type="Pfam" id="PF00753">
    <property type="entry name" value="Lactamase_B"/>
    <property type="match status" value="1"/>
</dbReference>
<organism evidence="2">
    <name type="scientific">Dictyoglomus thermophilum</name>
    <dbReference type="NCBI Taxonomy" id="14"/>
    <lineage>
        <taxon>Bacteria</taxon>
        <taxon>Pseudomonadati</taxon>
        <taxon>Dictyoglomota</taxon>
        <taxon>Dictyoglomia</taxon>
        <taxon>Dictyoglomales</taxon>
        <taxon>Dictyoglomaceae</taxon>
        <taxon>Dictyoglomus</taxon>
    </lineage>
</organism>
<dbReference type="PANTHER" id="PTHR42951">
    <property type="entry name" value="METALLO-BETA-LACTAMASE DOMAIN-CONTAINING"/>
    <property type="match status" value="1"/>
</dbReference>
<dbReference type="GO" id="GO:0016787">
    <property type="term" value="F:hydrolase activity"/>
    <property type="evidence" value="ECO:0007669"/>
    <property type="project" value="UniProtKB-KW"/>
</dbReference>